<dbReference type="WBParaSite" id="jg26632">
    <property type="protein sequence ID" value="jg26632"/>
    <property type="gene ID" value="jg26632"/>
</dbReference>
<keyword evidence="1" id="KW-1185">Reference proteome</keyword>
<evidence type="ECO:0000313" key="2">
    <source>
        <dbReference type="WBParaSite" id="jg26632"/>
    </source>
</evidence>
<sequence>MDKFLGSPSSILQMTSLQYDLIYEVAEKLVNNHFNGLNTINQLMKFMLANKSCMWAVLSQFSKIKTFEFLEDQISANPCPYEHFENNSMKRWSSYSAPLSQMKVLIALLILHQKFKPEKLIFNDVFHDFTVVKNKTRAENSEEVGAIKCLLSFLTLDDVGFDFSDCNKAKLLLDCVETSDHGSISEILGNLDSLLQLNLFNCPINAYRKLVVVLYLLYVHFYRQRFPNN</sequence>
<proteinExistence type="predicted"/>
<dbReference type="Proteomes" id="UP000887574">
    <property type="component" value="Unplaced"/>
</dbReference>
<name>A0A915E5A5_9BILA</name>
<organism evidence="1 2">
    <name type="scientific">Ditylenchus dipsaci</name>
    <dbReference type="NCBI Taxonomy" id="166011"/>
    <lineage>
        <taxon>Eukaryota</taxon>
        <taxon>Metazoa</taxon>
        <taxon>Ecdysozoa</taxon>
        <taxon>Nematoda</taxon>
        <taxon>Chromadorea</taxon>
        <taxon>Rhabditida</taxon>
        <taxon>Tylenchina</taxon>
        <taxon>Tylenchomorpha</taxon>
        <taxon>Sphaerularioidea</taxon>
        <taxon>Anguinidae</taxon>
        <taxon>Anguininae</taxon>
        <taxon>Ditylenchus</taxon>
    </lineage>
</organism>
<dbReference type="AlphaFoldDB" id="A0A915E5A5"/>
<accession>A0A915E5A5</accession>
<reference evidence="2" key="1">
    <citation type="submission" date="2022-11" db="UniProtKB">
        <authorList>
            <consortium name="WormBaseParasite"/>
        </authorList>
    </citation>
    <scope>IDENTIFICATION</scope>
</reference>
<protein>
    <submittedName>
        <fullName evidence="2">Uncharacterized protein</fullName>
    </submittedName>
</protein>
<evidence type="ECO:0000313" key="1">
    <source>
        <dbReference type="Proteomes" id="UP000887574"/>
    </source>
</evidence>